<evidence type="ECO:0000256" key="1">
    <source>
        <dbReference type="SAM" id="Phobius"/>
    </source>
</evidence>
<name>A0A8H4J7F6_9PEZI</name>
<dbReference type="OrthoDB" id="3231000at2759"/>
<evidence type="ECO:0000313" key="3">
    <source>
        <dbReference type="Proteomes" id="UP000572817"/>
    </source>
</evidence>
<proteinExistence type="predicted"/>
<accession>A0A8H4J7F6</accession>
<reference evidence="2" key="1">
    <citation type="submission" date="2020-04" db="EMBL/GenBank/DDBJ databases">
        <title>Genome Assembly and Annotation of Botryosphaeria dothidea sdau 11-99, a Latent Pathogen of Apple Fruit Ring Rot in China.</title>
        <authorList>
            <person name="Yu C."/>
            <person name="Diao Y."/>
            <person name="Lu Q."/>
            <person name="Zhao J."/>
            <person name="Cui S."/>
            <person name="Peng C."/>
            <person name="He B."/>
            <person name="Liu H."/>
        </authorList>
    </citation>
    <scope>NUCLEOTIDE SEQUENCE [LARGE SCALE GENOMIC DNA]</scope>
    <source>
        <strain evidence="2">Sdau11-99</strain>
    </source>
</reference>
<dbReference type="AlphaFoldDB" id="A0A8H4J7F6"/>
<protein>
    <submittedName>
        <fullName evidence="2">Uncharacterized protein</fullName>
    </submittedName>
</protein>
<evidence type="ECO:0000313" key="2">
    <source>
        <dbReference type="EMBL" id="KAF4312318.1"/>
    </source>
</evidence>
<keyword evidence="1" id="KW-0812">Transmembrane</keyword>
<keyword evidence="1" id="KW-0472">Membrane</keyword>
<sequence>MGRCAVIEFEQDRPEGHIPTPFRLDNPEDLSAGLRNCLKRPKIIKGPSRRLVILEDLGKYPITLLGSYFCIPPEVFISHFNQPQEFMSPPLVDEFGGPHDSQKYWRVGIPHLYDNPGTIPKDTECCDFKNVNLNRKLVTLSDENKTDDKLPGWLLVYHSISFWATETDDGGWTALLLVDPSVHKFFEDLPLSRSTLPDNPQASMDPLAFCSFWNDFTTKDSAPLNDSTFDVLLHLYSRRFYAEELADPVTALSPVLTLIRRAWTTYITAQERLHRSWHYADTHAPGLHHSVAAPPWSLPTYQHVVYQRYDLHSAALPLFLTASECLGIEDAADGNTAAQSKAAAELRARATREARAWRAVRRRFDCLYEDLGNAVAGYAERAAIEEARAAGGLTRAVALFLPLQIVMAIFSTGGAYAFGEERNWIVWLVVLPTEVCTMVLMWWYFGMAERCLVWIGKCFGGWKRTGGAQKGGDEEKGFIESS</sequence>
<gene>
    <name evidence="2" type="ORF">GTA08_BOTSDO12278</name>
</gene>
<keyword evidence="1" id="KW-1133">Transmembrane helix</keyword>
<keyword evidence="3" id="KW-1185">Reference proteome</keyword>
<feature type="transmembrane region" description="Helical" evidence="1">
    <location>
        <begin position="424"/>
        <end position="445"/>
    </location>
</feature>
<organism evidence="2 3">
    <name type="scientific">Botryosphaeria dothidea</name>
    <dbReference type="NCBI Taxonomy" id="55169"/>
    <lineage>
        <taxon>Eukaryota</taxon>
        <taxon>Fungi</taxon>
        <taxon>Dikarya</taxon>
        <taxon>Ascomycota</taxon>
        <taxon>Pezizomycotina</taxon>
        <taxon>Dothideomycetes</taxon>
        <taxon>Dothideomycetes incertae sedis</taxon>
        <taxon>Botryosphaeriales</taxon>
        <taxon>Botryosphaeriaceae</taxon>
        <taxon>Botryosphaeria</taxon>
    </lineage>
</organism>
<feature type="transmembrane region" description="Helical" evidence="1">
    <location>
        <begin position="396"/>
        <end position="418"/>
    </location>
</feature>
<comment type="caution">
    <text evidence="2">The sequence shown here is derived from an EMBL/GenBank/DDBJ whole genome shotgun (WGS) entry which is preliminary data.</text>
</comment>
<dbReference type="EMBL" id="WWBZ02000007">
    <property type="protein sequence ID" value="KAF4312318.1"/>
    <property type="molecule type" value="Genomic_DNA"/>
</dbReference>
<dbReference type="Proteomes" id="UP000572817">
    <property type="component" value="Unassembled WGS sequence"/>
</dbReference>